<dbReference type="Ensembl" id="ENSOANT00000005600.3">
    <property type="protein sequence ID" value="ENSOANP00000005599.3"/>
    <property type="gene ID" value="ENSOANG00000003534.3"/>
</dbReference>
<feature type="region of interest" description="Disordered" evidence="11">
    <location>
        <begin position="805"/>
        <end position="916"/>
    </location>
</feature>
<evidence type="ECO:0000313" key="13">
    <source>
        <dbReference type="Ensembl" id="ENSOANP00000005599.3"/>
    </source>
</evidence>
<evidence type="ECO:0000256" key="6">
    <source>
        <dbReference type="ARBA" id="ARBA00057285"/>
    </source>
</evidence>
<feature type="domain" description="C3H1-type" evidence="12">
    <location>
        <begin position="757"/>
        <end position="784"/>
    </location>
</feature>
<reference evidence="13 14" key="1">
    <citation type="journal article" date="2008" name="Nature">
        <title>Genome analysis of the platypus reveals unique signatures of evolution.</title>
        <authorList>
            <person name="Warren W.C."/>
            <person name="Hillier L.W."/>
            <person name="Marshall Graves J.A."/>
            <person name="Birney E."/>
            <person name="Ponting C.P."/>
            <person name="Grutzner F."/>
            <person name="Belov K."/>
            <person name="Miller W."/>
            <person name="Clarke L."/>
            <person name="Chinwalla A.T."/>
            <person name="Yang S.P."/>
            <person name="Heger A."/>
            <person name="Locke D.P."/>
            <person name="Miethke P."/>
            <person name="Waters P.D."/>
            <person name="Veyrunes F."/>
            <person name="Fulton L."/>
            <person name="Fulton B."/>
            <person name="Graves T."/>
            <person name="Wallis J."/>
            <person name="Puente X.S."/>
            <person name="Lopez-Otin C."/>
            <person name="Ordonez G.R."/>
            <person name="Eichler E.E."/>
            <person name="Chen L."/>
            <person name="Cheng Z."/>
            <person name="Deakin J.E."/>
            <person name="Alsop A."/>
            <person name="Thompson K."/>
            <person name="Kirby P."/>
            <person name="Papenfuss A.T."/>
            <person name="Wakefield M.J."/>
            <person name="Olender T."/>
            <person name="Lancet D."/>
            <person name="Huttley G.A."/>
            <person name="Smit A.F."/>
            <person name="Pask A."/>
            <person name="Temple-Smith P."/>
            <person name="Batzer M.A."/>
            <person name="Walker J.A."/>
            <person name="Konkel M.K."/>
            <person name="Harris R.S."/>
            <person name="Whittington C.M."/>
            <person name="Wong E.S."/>
            <person name="Gemmell N.J."/>
            <person name="Buschiazzo E."/>
            <person name="Vargas Jentzsch I.M."/>
            <person name="Merkel A."/>
            <person name="Schmitz J."/>
            <person name="Zemann A."/>
            <person name="Churakov G."/>
            <person name="Kriegs J.O."/>
            <person name="Brosius J."/>
            <person name="Murchison E.P."/>
            <person name="Sachidanandam R."/>
            <person name="Smith C."/>
            <person name="Hannon G.J."/>
            <person name="Tsend-Ayush E."/>
            <person name="McMillan D."/>
            <person name="Attenborough R."/>
            <person name="Rens W."/>
            <person name="Ferguson-Smith M."/>
            <person name="Lefevre C.M."/>
            <person name="Sharp J.A."/>
            <person name="Nicholas K.R."/>
            <person name="Ray D.A."/>
            <person name="Kube M."/>
            <person name="Reinhardt R."/>
            <person name="Pringle T.H."/>
            <person name="Taylor J."/>
            <person name="Jones R.C."/>
            <person name="Nixon B."/>
            <person name="Dacheux J.L."/>
            <person name="Niwa H."/>
            <person name="Sekita Y."/>
            <person name="Huang X."/>
            <person name="Stark A."/>
            <person name="Kheradpour P."/>
            <person name="Kellis M."/>
            <person name="Flicek P."/>
            <person name="Chen Y."/>
            <person name="Webber C."/>
            <person name="Hardison R."/>
            <person name="Nelson J."/>
            <person name="Hallsworth-Pepin K."/>
            <person name="Delehaunty K."/>
            <person name="Markovic C."/>
            <person name="Minx P."/>
            <person name="Feng Y."/>
            <person name="Kremitzki C."/>
            <person name="Mitreva M."/>
            <person name="Glasscock J."/>
            <person name="Wylie T."/>
            <person name="Wohldmann P."/>
            <person name="Thiru P."/>
            <person name="Nhan M.N."/>
            <person name="Pohl C.S."/>
            <person name="Smith S.M."/>
            <person name="Hou S."/>
            <person name="Nefedov M."/>
            <person name="de Jong P.J."/>
            <person name="Renfree M.B."/>
            <person name="Mardis E.R."/>
            <person name="Wilson R.K."/>
        </authorList>
    </citation>
    <scope>NUCLEOTIDE SEQUENCE [LARGE SCALE GENOMIC DNA]</scope>
    <source>
        <strain evidence="13 14">Glennie</strain>
    </source>
</reference>
<comment type="function">
    <text evidence="6">Required for the export of polyadenylated mRNAs from the nucleus. Enhances ACVR1B-induced SMAD-dependent transcription. Binds to single-stranded DNA but not to double-stranded DNA in vitro. Involved in RNA cleavage.</text>
</comment>
<dbReference type="GO" id="GO:0003677">
    <property type="term" value="F:DNA binding"/>
    <property type="evidence" value="ECO:0007669"/>
    <property type="project" value="UniProtKB-KW"/>
</dbReference>
<organism evidence="13 14">
    <name type="scientific">Ornithorhynchus anatinus</name>
    <name type="common">Duckbill platypus</name>
    <dbReference type="NCBI Taxonomy" id="9258"/>
    <lineage>
        <taxon>Eukaryota</taxon>
        <taxon>Metazoa</taxon>
        <taxon>Chordata</taxon>
        <taxon>Craniata</taxon>
        <taxon>Vertebrata</taxon>
        <taxon>Euteleostomi</taxon>
        <taxon>Mammalia</taxon>
        <taxon>Monotremata</taxon>
        <taxon>Ornithorhynchidae</taxon>
        <taxon>Ornithorhynchus</taxon>
    </lineage>
</organism>
<dbReference type="FunCoup" id="F7FCN5">
    <property type="interactions" value="1861"/>
</dbReference>
<dbReference type="SMART" id="SM00356">
    <property type="entry name" value="ZnF_C3H1"/>
    <property type="match status" value="5"/>
</dbReference>
<feature type="compositionally biased region" description="Polar residues" evidence="11">
    <location>
        <begin position="863"/>
        <end position="888"/>
    </location>
</feature>
<dbReference type="AlphaFoldDB" id="F7FCN5"/>
<dbReference type="PROSITE" id="PS50103">
    <property type="entry name" value="ZF_C3H1"/>
    <property type="match status" value="5"/>
</dbReference>
<dbReference type="Gene3D" id="4.10.1000.10">
    <property type="entry name" value="Zinc finger, CCCH-type"/>
    <property type="match status" value="2"/>
</dbReference>
<evidence type="ECO:0000313" key="14">
    <source>
        <dbReference type="Proteomes" id="UP000002279"/>
    </source>
</evidence>
<feature type="zinc finger region" description="C3H1-type" evidence="10">
    <location>
        <begin position="730"/>
        <end position="756"/>
    </location>
</feature>
<evidence type="ECO:0000256" key="10">
    <source>
        <dbReference type="PROSITE-ProRule" id="PRU00723"/>
    </source>
</evidence>
<dbReference type="GO" id="GO:0008270">
    <property type="term" value="F:zinc ion binding"/>
    <property type="evidence" value="ECO:0007669"/>
    <property type="project" value="UniProtKB-KW"/>
</dbReference>
<dbReference type="GeneTree" id="ENSGT00940000161068"/>
<feature type="compositionally biased region" description="Basic and acidic residues" evidence="11">
    <location>
        <begin position="897"/>
        <end position="907"/>
    </location>
</feature>
<sequence>MTSGGGQQAGPAMEMEEKEQLRQQIRLLQGLIDDYKNVHGNSRAQPAAAAGPRWPLPAYRGRGTFGVGYPRPVRGDFFPHRGLSWRKKYSLVNRPPGAAEQPEGRAPPSQDRPGPSPPDPPRRVRLGPDQNVVVGIEAPSDPGSAGGSRTHRDVPRSDPGLQKKEGGAGASNGEEDADLVCRKERGDRRVGNSAGSGPGGPGEPRRTVSENARGLTGQAPPARPRSSEGAAGGKAGPPVPDALRLQRLRPGREPPLRNSLAQAPLDVSGPGRRAPATRTAREPSLPGPCRTPKFKKTNYTWVASTVKAPRGPPRRSLSPRAAAEAARRAPSTGAADGPIKPQPKADPAVRPRKPAAPSKPGGPSSKYRWKAAGPTPATAAAFQWRAEAPGRSDAPPASPDRADLPAPSQASGGPSGWKPAFGETALSAYKVKSRTKIIKRRGSVSLPGDKKSSLLPPATPKSHYSLRRKHGARAKSSPVLKKNPNRGLVQVTKHRLRRLPAARAHTPGKEGSSIHTFRSPLGGKVIKTRYRIVKKNVASSAHQESFGAPSPSWRTRRLSSPRSLVLNQIRHSPFGGKSQQAQQRWRSRGYRCIGGIMYRVSANKLSKTYSIPLKASDGSTRYLSRTGKLDSPSSSSSPGQSPSCSGRAATSRSIASRAVQRSLAIIRQARQRKEKKKDYCMYYNRFGRCNRGLSCPYIHDPDKVAVCTRFLRGTCKKTDGSCPFSHKVSKDKMPVCSYFLKGICSNSNCPYSHVYVSRKAEVCQDFLKGYCPMGEKCKKKHTLLCPDFAKKGSCPRGGKCKLLHRQRKRQSQQSSPTDPLDPSVSPAPWRRGESDGAERQPAPPCCAQDPPGPSSPDKKEPSQTDSEGPGSSTLQKLPSFISLQSPVNSRGRAPIRAKGEQMGEDTGKPLQIKPRL</sequence>
<evidence type="ECO:0000256" key="3">
    <source>
        <dbReference type="ARBA" id="ARBA00022771"/>
    </source>
</evidence>
<feature type="domain" description="C3H1-type" evidence="12">
    <location>
        <begin position="706"/>
        <end position="729"/>
    </location>
</feature>
<feature type="region of interest" description="Disordered" evidence="11">
    <location>
        <begin position="93"/>
        <end position="421"/>
    </location>
</feature>
<comment type="subunit">
    <text evidence="7">Interacts with SMAD1, SMAD3, SMAD4, CPSF2 and CPSF3.</text>
</comment>
<name>F7FCN5_ORNAN</name>
<evidence type="ECO:0000256" key="7">
    <source>
        <dbReference type="ARBA" id="ARBA00064187"/>
    </source>
</evidence>
<keyword evidence="3 10" id="KW-0863">Zinc-finger</keyword>
<feature type="compositionally biased region" description="Low complexity" evidence="11">
    <location>
        <begin position="314"/>
        <end position="335"/>
    </location>
</feature>
<feature type="compositionally biased region" description="Low complexity" evidence="11">
    <location>
        <begin position="269"/>
        <end position="278"/>
    </location>
</feature>
<dbReference type="Pfam" id="PF00642">
    <property type="entry name" value="zf-CCCH"/>
    <property type="match status" value="2"/>
</dbReference>
<feature type="domain" description="C3H1-type" evidence="12">
    <location>
        <begin position="674"/>
        <end position="702"/>
    </location>
</feature>
<dbReference type="InterPro" id="IPR000571">
    <property type="entry name" value="Znf_CCCH"/>
</dbReference>
<evidence type="ECO:0000256" key="5">
    <source>
        <dbReference type="ARBA" id="ARBA00023125"/>
    </source>
</evidence>
<feature type="compositionally biased region" description="Basic and acidic residues" evidence="11">
    <location>
        <begin position="150"/>
        <end position="166"/>
    </location>
</feature>
<evidence type="ECO:0000256" key="11">
    <source>
        <dbReference type="SAM" id="MobiDB-lite"/>
    </source>
</evidence>
<dbReference type="PANTHER" id="PTHR46156:SF1">
    <property type="entry name" value="ZINC FINGER CCCH DOMAIN-CONTAINING PROTEIN 3"/>
    <property type="match status" value="1"/>
</dbReference>
<feature type="zinc finger region" description="C3H1-type" evidence="10">
    <location>
        <begin position="785"/>
        <end position="807"/>
    </location>
</feature>
<feature type="domain" description="C3H1-type" evidence="12">
    <location>
        <begin position="785"/>
        <end position="807"/>
    </location>
</feature>
<dbReference type="OMA" id="VSCRTNK"/>
<reference evidence="13" key="2">
    <citation type="submission" date="2025-08" db="UniProtKB">
        <authorList>
            <consortium name="Ensembl"/>
        </authorList>
    </citation>
    <scope>IDENTIFICATION</scope>
    <source>
        <strain evidence="13">Glennie</strain>
    </source>
</reference>
<evidence type="ECO:0000256" key="4">
    <source>
        <dbReference type="ARBA" id="ARBA00022833"/>
    </source>
</evidence>
<evidence type="ECO:0000259" key="12">
    <source>
        <dbReference type="PROSITE" id="PS50103"/>
    </source>
</evidence>
<dbReference type="InterPro" id="IPR036855">
    <property type="entry name" value="Znf_CCCH_sf"/>
</dbReference>
<feature type="region of interest" description="Disordered" evidence="11">
    <location>
        <begin position="622"/>
        <end position="653"/>
    </location>
</feature>
<proteinExistence type="predicted"/>
<dbReference type="PANTHER" id="PTHR46156">
    <property type="entry name" value="CCCH ZINGC FINGER"/>
    <property type="match status" value="1"/>
</dbReference>
<keyword evidence="14" id="KW-1185">Reference proteome</keyword>
<feature type="compositionally biased region" description="Low complexity" evidence="11">
    <location>
        <begin position="631"/>
        <end position="653"/>
    </location>
</feature>
<gene>
    <name evidence="13" type="primary">ZC3H3</name>
</gene>
<feature type="zinc finger region" description="C3H1-type" evidence="10">
    <location>
        <begin position="706"/>
        <end position="729"/>
    </location>
</feature>
<feature type="domain" description="C3H1-type" evidence="12">
    <location>
        <begin position="730"/>
        <end position="756"/>
    </location>
</feature>
<keyword evidence="1 10" id="KW-0479">Metal-binding</keyword>
<dbReference type="GO" id="GO:0005634">
    <property type="term" value="C:nucleus"/>
    <property type="evidence" value="ECO:0000318"/>
    <property type="project" value="GO_Central"/>
</dbReference>
<feature type="zinc finger region" description="C3H1-type" evidence="10">
    <location>
        <begin position="674"/>
        <end position="702"/>
    </location>
</feature>
<evidence type="ECO:0000256" key="8">
    <source>
        <dbReference type="ARBA" id="ARBA00071600"/>
    </source>
</evidence>
<dbReference type="InParanoid" id="F7FCN5"/>
<reference evidence="13" key="3">
    <citation type="submission" date="2025-09" db="UniProtKB">
        <authorList>
            <consortium name="Ensembl"/>
        </authorList>
    </citation>
    <scope>IDENTIFICATION</scope>
    <source>
        <strain evidence="13">Glennie</strain>
    </source>
</reference>
<dbReference type="SUPFAM" id="SSF90229">
    <property type="entry name" value="CCCH zinc finger"/>
    <property type="match status" value="1"/>
</dbReference>
<keyword evidence="4 10" id="KW-0862">Zinc</keyword>
<dbReference type="Bgee" id="ENSOANG00000003534">
    <property type="expression patterns" value="Expressed in testis and 7 other cell types or tissues"/>
</dbReference>
<dbReference type="FunFam" id="4.10.1000.10:FF:000022">
    <property type="entry name" value="Zinc finger CCCH domain-containing protein 7"/>
    <property type="match status" value="1"/>
</dbReference>
<evidence type="ECO:0000256" key="9">
    <source>
        <dbReference type="ARBA" id="ARBA00079564"/>
    </source>
</evidence>
<protein>
    <recommendedName>
        <fullName evidence="8">Zinc finger CCCH domain-containing protein 3</fullName>
    </recommendedName>
    <alternativeName>
        <fullName evidence="9">Smad-interacting CPSF-like factor</fullName>
    </alternativeName>
</protein>
<dbReference type="FunFam" id="4.10.1000.10:FF:000008">
    <property type="entry name" value="zinc finger CCCH domain-containing protein 3"/>
    <property type="match status" value="1"/>
</dbReference>
<feature type="zinc finger region" description="C3H1-type" evidence="10">
    <location>
        <begin position="757"/>
        <end position="784"/>
    </location>
</feature>
<keyword evidence="5" id="KW-0238">DNA-binding</keyword>
<evidence type="ECO:0000256" key="1">
    <source>
        <dbReference type="ARBA" id="ARBA00022723"/>
    </source>
</evidence>
<dbReference type="Proteomes" id="UP000002279">
    <property type="component" value="Chromosome 4"/>
</dbReference>
<accession>F7FCN5</accession>
<feature type="compositionally biased region" description="Low complexity" evidence="11">
    <location>
        <begin position="355"/>
        <end position="381"/>
    </location>
</feature>
<feature type="compositionally biased region" description="Basic residues" evidence="11">
    <location>
        <begin position="464"/>
        <end position="473"/>
    </location>
</feature>
<keyword evidence="2" id="KW-0677">Repeat</keyword>
<feature type="region of interest" description="Disordered" evidence="11">
    <location>
        <begin position="1"/>
        <end position="20"/>
    </location>
</feature>
<feature type="region of interest" description="Disordered" evidence="11">
    <location>
        <begin position="440"/>
        <end position="483"/>
    </location>
</feature>
<evidence type="ECO:0000256" key="2">
    <source>
        <dbReference type="ARBA" id="ARBA00022737"/>
    </source>
</evidence>
<feature type="compositionally biased region" description="Basic and acidic residues" evidence="11">
    <location>
        <begin position="179"/>
        <end position="190"/>
    </location>
</feature>